<dbReference type="SUPFAM" id="SSF142906">
    <property type="entry name" value="YjbR-like"/>
    <property type="match status" value="1"/>
</dbReference>
<dbReference type="Proteomes" id="UP000648801">
    <property type="component" value="Unassembled WGS sequence"/>
</dbReference>
<reference evidence="1" key="1">
    <citation type="journal article" date="2014" name="Int. J. Syst. Evol. Microbiol.">
        <title>Complete genome sequence of Corynebacterium casei LMG S-19264T (=DSM 44701T), isolated from a smear-ripened cheese.</title>
        <authorList>
            <consortium name="US DOE Joint Genome Institute (JGI-PGF)"/>
            <person name="Walter F."/>
            <person name="Albersmeier A."/>
            <person name="Kalinowski J."/>
            <person name="Ruckert C."/>
        </authorList>
    </citation>
    <scope>NUCLEOTIDE SEQUENCE</scope>
    <source>
        <strain evidence="1">CGMCC 1.15447</strain>
    </source>
</reference>
<gene>
    <name evidence="1" type="ORF">GCM10011507_26590</name>
</gene>
<dbReference type="Gene3D" id="3.90.1150.30">
    <property type="match status" value="1"/>
</dbReference>
<dbReference type="RefSeq" id="WP_317891463.1">
    <property type="nucleotide sequence ID" value="NZ_JAGSYK010000003.1"/>
</dbReference>
<organism evidence="1 2">
    <name type="scientific">Edaphobacter acidisoli</name>
    <dbReference type="NCBI Taxonomy" id="2040573"/>
    <lineage>
        <taxon>Bacteria</taxon>
        <taxon>Pseudomonadati</taxon>
        <taxon>Acidobacteriota</taxon>
        <taxon>Terriglobia</taxon>
        <taxon>Terriglobales</taxon>
        <taxon>Acidobacteriaceae</taxon>
        <taxon>Edaphobacter</taxon>
    </lineage>
</organism>
<dbReference type="PANTHER" id="PTHR35145">
    <property type="entry name" value="CYTOPLASMIC PROTEIN-RELATED"/>
    <property type="match status" value="1"/>
</dbReference>
<evidence type="ECO:0008006" key="3">
    <source>
        <dbReference type="Google" id="ProtNLM"/>
    </source>
</evidence>
<accession>A0A916RW84</accession>
<dbReference type="InterPro" id="IPR007351">
    <property type="entry name" value="YjbR"/>
</dbReference>
<dbReference type="EMBL" id="BMJB01000002">
    <property type="protein sequence ID" value="GGA73930.1"/>
    <property type="molecule type" value="Genomic_DNA"/>
</dbReference>
<dbReference type="PANTHER" id="PTHR35145:SF1">
    <property type="entry name" value="CYTOPLASMIC PROTEIN"/>
    <property type="match status" value="1"/>
</dbReference>
<proteinExistence type="predicted"/>
<dbReference type="InterPro" id="IPR058532">
    <property type="entry name" value="YjbR/MT2646/Rv2570-like"/>
</dbReference>
<sequence length="175" mass="20256">MEMWAYLFKYKDRLRPALVPIHLPYTFDMDAERIRAHLLTLPHVVETMQWGANLVFWVGDKAIGGKMFALVNLDDDQHRQVIAYAAGPERYSELLEVEGIFPAPYMARIYWVAVERWSVFRSTEWEQELAAAHSIISAKLPPHTRAALALPSKEQKRLIAERRKLLAAKAKTKQR</sequence>
<reference evidence="1" key="2">
    <citation type="submission" date="2020-09" db="EMBL/GenBank/DDBJ databases">
        <authorList>
            <person name="Sun Q."/>
            <person name="Zhou Y."/>
        </authorList>
    </citation>
    <scope>NUCLEOTIDE SEQUENCE</scope>
    <source>
        <strain evidence="1">CGMCC 1.15447</strain>
    </source>
</reference>
<evidence type="ECO:0000313" key="2">
    <source>
        <dbReference type="Proteomes" id="UP000648801"/>
    </source>
</evidence>
<name>A0A916RW84_9BACT</name>
<comment type="caution">
    <text evidence="1">The sequence shown here is derived from an EMBL/GenBank/DDBJ whole genome shotgun (WGS) entry which is preliminary data.</text>
</comment>
<dbReference type="Pfam" id="PF04237">
    <property type="entry name" value="YjbR"/>
    <property type="match status" value="1"/>
</dbReference>
<dbReference type="InterPro" id="IPR038056">
    <property type="entry name" value="YjbR-like_sf"/>
</dbReference>
<protein>
    <recommendedName>
        <fullName evidence="3">MmcQ/YjbR family DNA-binding protein</fullName>
    </recommendedName>
</protein>
<keyword evidence="2" id="KW-1185">Reference proteome</keyword>
<evidence type="ECO:0000313" key="1">
    <source>
        <dbReference type="EMBL" id="GGA73930.1"/>
    </source>
</evidence>
<dbReference type="AlphaFoldDB" id="A0A916RW84"/>